<evidence type="ECO:0008006" key="5">
    <source>
        <dbReference type="Google" id="ProtNLM"/>
    </source>
</evidence>
<name>A0AAD9W4Y5_PHOAM</name>
<keyword evidence="1" id="KW-0472">Membrane</keyword>
<reference evidence="3" key="1">
    <citation type="submission" date="2023-06" db="EMBL/GenBank/DDBJ databases">
        <authorList>
            <person name="Noh H."/>
        </authorList>
    </citation>
    <scope>NUCLEOTIDE SEQUENCE</scope>
    <source>
        <strain evidence="3">DUCC20226</strain>
    </source>
</reference>
<feature type="chain" id="PRO_5041968803" description="Peptidyl-tRNA hydrolase" evidence="2">
    <location>
        <begin position="19"/>
        <end position="263"/>
    </location>
</feature>
<evidence type="ECO:0000313" key="4">
    <source>
        <dbReference type="Proteomes" id="UP001265746"/>
    </source>
</evidence>
<evidence type="ECO:0000256" key="2">
    <source>
        <dbReference type="SAM" id="SignalP"/>
    </source>
</evidence>
<organism evidence="3 4">
    <name type="scientific">Phomopsis amygdali</name>
    <name type="common">Fusicoccum amygdali</name>
    <dbReference type="NCBI Taxonomy" id="1214568"/>
    <lineage>
        <taxon>Eukaryota</taxon>
        <taxon>Fungi</taxon>
        <taxon>Dikarya</taxon>
        <taxon>Ascomycota</taxon>
        <taxon>Pezizomycotina</taxon>
        <taxon>Sordariomycetes</taxon>
        <taxon>Sordariomycetidae</taxon>
        <taxon>Diaporthales</taxon>
        <taxon>Diaporthaceae</taxon>
        <taxon>Diaporthe</taxon>
    </lineage>
</organism>
<keyword evidence="1" id="KW-1133">Transmembrane helix</keyword>
<accession>A0AAD9W4Y5</accession>
<proteinExistence type="predicted"/>
<protein>
    <recommendedName>
        <fullName evidence="5">Peptidyl-tRNA hydrolase</fullName>
    </recommendedName>
</protein>
<dbReference type="Proteomes" id="UP001265746">
    <property type="component" value="Unassembled WGS sequence"/>
</dbReference>
<dbReference type="AlphaFoldDB" id="A0AAD9W4Y5"/>
<feature type="signal peptide" evidence="2">
    <location>
        <begin position="1"/>
        <end position="18"/>
    </location>
</feature>
<keyword evidence="1" id="KW-0812">Transmembrane</keyword>
<keyword evidence="2" id="KW-0732">Signal</keyword>
<feature type="transmembrane region" description="Helical" evidence="1">
    <location>
        <begin position="215"/>
        <end position="235"/>
    </location>
</feature>
<sequence>MRFSTSSALLALPLLASAQGEQFEQYKAQFQNFLGQFGSYVPNPSKHDPVGAAEAKVGEMKLNILTLDNWKDTLYAPVKPESTKPEEWWVLISGGNKTCFGHCSKVEEAFNQTAAKLAVLPNAPHVGFVNCDDQPILCNAWSAGAGSLWLFEMLPPPAPIDIYIKRMNLSTTDSDTFLELYKTREDKSQFNKKDGYFHPFDGELAQYGVAVPIAYALWGLSVVPSWAMMLVVSFVSRTFMSRRMAPPPGAPGARPAGAAAGAR</sequence>
<evidence type="ECO:0000313" key="3">
    <source>
        <dbReference type="EMBL" id="KAK2606922.1"/>
    </source>
</evidence>
<evidence type="ECO:0000256" key="1">
    <source>
        <dbReference type="SAM" id="Phobius"/>
    </source>
</evidence>
<keyword evidence="4" id="KW-1185">Reference proteome</keyword>
<comment type="caution">
    <text evidence="3">The sequence shown here is derived from an EMBL/GenBank/DDBJ whole genome shotgun (WGS) entry which is preliminary data.</text>
</comment>
<gene>
    <name evidence="3" type="ORF">N8I77_005641</name>
</gene>
<dbReference type="EMBL" id="JAUJFL010000003">
    <property type="protein sequence ID" value="KAK2606922.1"/>
    <property type="molecule type" value="Genomic_DNA"/>
</dbReference>